<accession>A0AAV4QS95</accession>
<comment type="caution">
    <text evidence="1">The sequence shown here is derived from an EMBL/GenBank/DDBJ whole genome shotgun (WGS) entry which is preliminary data.</text>
</comment>
<dbReference type="EMBL" id="BPLR01006588">
    <property type="protein sequence ID" value="GIY10970.1"/>
    <property type="molecule type" value="Genomic_DNA"/>
</dbReference>
<dbReference type="Proteomes" id="UP001054945">
    <property type="component" value="Unassembled WGS sequence"/>
</dbReference>
<evidence type="ECO:0000313" key="1">
    <source>
        <dbReference type="EMBL" id="GIY10970.1"/>
    </source>
</evidence>
<gene>
    <name evidence="1" type="ORF">CEXT_406341</name>
</gene>
<keyword evidence="2" id="KW-1185">Reference proteome</keyword>
<name>A0AAV4QS95_CAEEX</name>
<proteinExistence type="predicted"/>
<dbReference type="AlphaFoldDB" id="A0AAV4QS95"/>
<sequence>MKITKPATRQNKLPDCMQELEKKRFHHSVLFSPYVAPQKSKKECLFIDLKEKKAVFSTVNLEIKIRLSTFLAGMLSNLSAPGRQIKKFYFCIHMHI</sequence>
<organism evidence="1 2">
    <name type="scientific">Caerostris extrusa</name>
    <name type="common">Bark spider</name>
    <name type="synonym">Caerostris bankana</name>
    <dbReference type="NCBI Taxonomy" id="172846"/>
    <lineage>
        <taxon>Eukaryota</taxon>
        <taxon>Metazoa</taxon>
        <taxon>Ecdysozoa</taxon>
        <taxon>Arthropoda</taxon>
        <taxon>Chelicerata</taxon>
        <taxon>Arachnida</taxon>
        <taxon>Araneae</taxon>
        <taxon>Araneomorphae</taxon>
        <taxon>Entelegynae</taxon>
        <taxon>Araneoidea</taxon>
        <taxon>Araneidae</taxon>
        <taxon>Caerostris</taxon>
    </lineage>
</organism>
<protein>
    <submittedName>
        <fullName evidence="1">Uncharacterized protein</fullName>
    </submittedName>
</protein>
<reference evidence="1 2" key="1">
    <citation type="submission" date="2021-06" db="EMBL/GenBank/DDBJ databases">
        <title>Caerostris extrusa draft genome.</title>
        <authorList>
            <person name="Kono N."/>
            <person name="Arakawa K."/>
        </authorList>
    </citation>
    <scope>NUCLEOTIDE SEQUENCE [LARGE SCALE GENOMIC DNA]</scope>
</reference>
<evidence type="ECO:0000313" key="2">
    <source>
        <dbReference type="Proteomes" id="UP001054945"/>
    </source>
</evidence>